<organism evidence="2 3">
    <name type="scientific">Liparis tanakae</name>
    <name type="common">Tanaka's snailfish</name>
    <dbReference type="NCBI Taxonomy" id="230148"/>
    <lineage>
        <taxon>Eukaryota</taxon>
        <taxon>Metazoa</taxon>
        <taxon>Chordata</taxon>
        <taxon>Craniata</taxon>
        <taxon>Vertebrata</taxon>
        <taxon>Euteleostomi</taxon>
        <taxon>Actinopterygii</taxon>
        <taxon>Neopterygii</taxon>
        <taxon>Teleostei</taxon>
        <taxon>Neoteleostei</taxon>
        <taxon>Acanthomorphata</taxon>
        <taxon>Eupercaria</taxon>
        <taxon>Perciformes</taxon>
        <taxon>Cottioidei</taxon>
        <taxon>Cottales</taxon>
        <taxon>Liparidae</taxon>
        <taxon>Liparis</taxon>
    </lineage>
</organism>
<dbReference type="Proteomes" id="UP000314294">
    <property type="component" value="Unassembled WGS sequence"/>
</dbReference>
<comment type="caution">
    <text evidence="2">The sequence shown here is derived from an EMBL/GenBank/DDBJ whole genome shotgun (WGS) entry which is preliminary data.</text>
</comment>
<evidence type="ECO:0000313" key="2">
    <source>
        <dbReference type="EMBL" id="TNN34764.1"/>
    </source>
</evidence>
<sequence>MTKTSLPPRCLYPGSLKGPNRPSELLLSDRLRLMKFNSMRCSDGSTEQREQGKEQGKEAGKEKPCSWVFYLLVFAPSSPRLPEGC</sequence>
<dbReference type="AlphaFoldDB" id="A0A4Z2F253"/>
<evidence type="ECO:0000256" key="1">
    <source>
        <dbReference type="SAM" id="MobiDB-lite"/>
    </source>
</evidence>
<keyword evidence="3" id="KW-1185">Reference proteome</keyword>
<evidence type="ECO:0000313" key="3">
    <source>
        <dbReference type="Proteomes" id="UP000314294"/>
    </source>
</evidence>
<protein>
    <submittedName>
        <fullName evidence="2">Uncharacterized protein</fullName>
    </submittedName>
</protein>
<feature type="compositionally biased region" description="Basic and acidic residues" evidence="1">
    <location>
        <begin position="46"/>
        <end position="62"/>
    </location>
</feature>
<gene>
    <name evidence="2" type="ORF">EYF80_055074</name>
</gene>
<feature type="region of interest" description="Disordered" evidence="1">
    <location>
        <begin position="39"/>
        <end position="62"/>
    </location>
</feature>
<name>A0A4Z2F253_9TELE</name>
<reference evidence="2 3" key="1">
    <citation type="submission" date="2019-03" db="EMBL/GenBank/DDBJ databases">
        <title>First draft genome of Liparis tanakae, snailfish: a comprehensive survey of snailfish specific genes.</title>
        <authorList>
            <person name="Kim W."/>
            <person name="Song I."/>
            <person name="Jeong J.-H."/>
            <person name="Kim D."/>
            <person name="Kim S."/>
            <person name="Ryu S."/>
            <person name="Song J.Y."/>
            <person name="Lee S.K."/>
        </authorList>
    </citation>
    <scope>NUCLEOTIDE SEQUENCE [LARGE SCALE GENOMIC DNA]</scope>
    <source>
        <tissue evidence="2">Muscle</tissue>
    </source>
</reference>
<dbReference type="EMBL" id="SRLO01001894">
    <property type="protein sequence ID" value="TNN34764.1"/>
    <property type="molecule type" value="Genomic_DNA"/>
</dbReference>
<accession>A0A4Z2F253</accession>
<proteinExistence type="predicted"/>